<organism evidence="2 3">
    <name type="scientific">Rhizomicrobium electricum</name>
    <dbReference type="NCBI Taxonomy" id="480070"/>
    <lineage>
        <taxon>Bacteria</taxon>
        <taxon>Pseudomonadati</taxon>
        <taxon>Pseudomonadota</taxon>
        <taxon>Alphaproteobacteria</taxon>
        <taxon>Micropepsales</taxon>
        <taxon>Micropepsaceae</taxon>
        <taxon>Rhizomicrobium</taxon>
    </lineage>
</organism>
<dbReference type="SUPFAM" id="SSF88723">
    <property type="entry name" value="PIN domain-like"/>
    <property type="match status" value="1"/>
</dbReference>
<dbReference type="Proteomes" id="UP001499951">
    <property type="component" value="Unassembled WGS sequence"/>
</dbReference>
<dbReference type="RefSeq" id="WP_166931415.1">
    <property type="nucleotide sequence ID" value="NZ_BAAADD010000001.1"/>
</dbReference>
<name>A0ABN1E6L3_9PROT</name>
<dbReference type="InterPro" id="IPR002716">
    <property type="entry name" value="PIN_dom"/>
</dbReference>
<evidence type="ECO:0000259" key="1">
    <source>
        <dbReference type="Pfam" id="PF01850"/>
    </source>
</evidence>
<evidence type="ECO:0000313" key="3">
    <source>
        <dbReference type="Proteomes" id="UP001499951"/>
    </source>
</evidence>
<evidence type="ECO:0000313" key="2">
    <source>
        <dbReference type="EMBL" id="GAA0559794.1"/>
    </source>
</evidence>
<sequence>MTALLLDTCATIWISQNEPIAAEALEAIDKAARDGDPIYVSPMTAWEIGLLNARGRLAMAMSPEDWFASLMQVPGMALAELPPKILIASSFLPGDPPRDPADRIIAATARALRLQLVTRDRILLDYAEQGHIQAIAC</sequence>
<reference evidence="2 3" key="1">
    <citation type="journal article" date="2019" name="Int. J. Syst. Evol. Microbiol.">
        <title>The Global Catalogue of Microorganisms (GCM) 10K type strain sequencing project: providing services to taxonomists for standard genome sequencing and annotation.</title>
        <authorList>
            <consortium name="The Broad Institute Genomics Platform"/>
            <consortium name="The Broad Institute Genome Sequencing Center for Infectious Disease"/>
            <person name="Wu L."/>
            <person name="Ma J."/>
        </authorList>
    </citation>
    <scope>NUCLEOTIDE SEQUENCE [LARGE SCALE GENOMIC DNA]</scope>
    <source>
        <strain evidence="2 3">JCM 15089</strain>
    </source>
</reference>
<dbReference type="Gene3D" id="3.40.50.1010">
    <property type="entry name" value="5'-nuclease"/>
    <property type="match status" value="1"/>
</dbReference>
<dbReference type="InterPro" id="IPR029060">
    <property type="entry name" value="PIN-like_dom_sf"/>
</dbReference>
<dbReference type="InterPro" id="IPR041705">
    <property type="entry name" value="PIN_Sll0205"/>
</dbReference>
<protein>
    <submittedName>
        <fullName evidence="2">Type II toxin-antitoxin system VapC family toxin</fullName>
    </submittedName>
</protein>
<keyword evidence="3" id="KW-1185">Reference proteome</keyword>
<dbReference type="CDD" id="cd09872">
    <property type="entry name" value="PIN_Sll0205-like"/>
    <property type="match status" value="1"/>
</dbReference>
<dbReference type="PANTHER" id="PTHR36173:SF1">
    <property type="entry name" value="RIBONUCLEASE VAPC22"/>
    <property type="match status" value="1"/>
</dbReference>
<dbReference type="PANTHER" id="PTHR36173">
    <property type="entry name" value="RIBONUCLEASE VAPC16-RELATED"/>
    <property type="match status" value="1"/>
</dbReference>
<comment type="caution">
    <text evidence="2">The sequence shown here is derived from an EMBL/GenBank/DDBJ whole genome shotgun (WGS) entry which is preliminary data.</text>
</comment>
<dbReference type="Pfam" id="PF01850">
    <property type="entry name" value="PIN"/>
    <property type="match status" value="1"/>
</dbReference>
<dbReference type="EMBL" id="BAAADD010000001">
    <property type="protein sequence ID" value="GAA0559794.1"/>
    <property type="molecule type" value="Genomic_DNA"/>
</dbReference>
<proteinExistence type="predicted"/>
<gene>
    <name evidence="2" type="ORF">GCM10008942_05340</name>
</gene>
<feature type="domain" description="PIN" evidence="1">
    <location>
        <begin position="5"/>
        <end position="127"/>
    </location>
</feature>
<accession>A0ABN1E6L3</accession>
<dbReference type="InterPro" id="IPR052919">
    <property type="entry name" value="TA_system_RNase"/>
</dbReference>